<name>A0ABN1USK3_9ACTN</name>
<dbReference type="Pfam" id="PF19979">
    <property type="entry name" value="DUF6415"/>
    <property type="match status" value="1"/>
</dbReference>
<gene>
    <name evidence="1" type="ORF">GCM10009654_23960</name>
</gene>
<comment type="caution">
    <text evidence="1">The sequence shown here is derived from an EMBL/GenBank/DDBJ whole genome shotgun (WGS) entry which is preliminary data.</text>
</comment>
<proteinExistence type="predicted"/>
<dbReference type="RefSeq" id="WP_344274289.1">
    <property type="nucleotide sequence ID" value="NZ_BAAAKV010000018.1"/>
</dbReference>
<sequence>MSTVTEALPTWLDMGRDVDLALALAQGRPTGPAADEVRRRLRSYVKLLVEPAEAYAKGLADSRAQDIATATVDHARGLLRDQGGDPAAMLRLLGKSVYYLMRYAAHAQQNGPQQ</sequence>
<protein>
    <recommendedName>
        <fullName evidence="3">SAV-6107-like HEPN domain-containing protein</fullName>
    </recommendedName>
</protein>
<dbReference type="Proteomes" id="UP001501371">
    <property type="component" value="Unassembled WGS sequence"/>
</dbReference>
<reference evidence="1 2" key="1">
    <citation type="journal article" date="2019" name="Int. J. Syst. Evol. Microbiol.">
        <title>The Global Catalogue of Microorganisms (GCM) 10K type strain sequencing project: providing services to taxonomists for standard genome sequencing and annotation.</title>
        <authorList>
            <consortium name="The Broad Institute Genomics Platform"/>
            <consortium name="The Broad Institute Genome Sequencing Center for Infectious Disease"/>
            <person name="Wu L."/>
            <person name="Ma J."/>
        </authorList>
    </citation>
    <scope>NUCLEOTIDE SEQUENCE [LARGE SCALE GENOMIC DNA]</scope>
    <source>
        <strain evidence="1 2">JCM 12696</strain>
    </source>
</reference>
<evidence type="ECO:0000313" key="1">
    <source>
        <dbReference type="EMBL" id="GAA1166298.1"/>
    </source>
</evidence>
<dbReference type="InterPro" id="IPR046300">
    <property type="entry name" value="DUF6415"/>
</dbReference>
<keyword evidence="2" id="KW-1185">Reference proteome</keyword>
<evidence type="ECO:0008006" key="3">
    <source>
        <dbReference type="Google" id="ProtNLM"/>
    </source>
</evidence>
<accession>A0ABN1USK3</accession>
<dbReference type="EMBL" id="BAAAKV010000018">
    <property type="protein sequence ID" value="GAA1166298.1"/>
    <property type="molecule type" value="Genomic_DNA"/>
</dbReference>
<organism evidence="1 2">
    <name type="scientific">Streptomyces hebeiensis</name>
    <dbReference type="NCBI Taxonomy" id="229486"/>
    <lineage>
        <taxon>Bacteria</taxon>
        <taxon>Bacillati</taxon>
        <taxon>Actinomycetota</taxon>
        <taxon>Actinomycetes</taxon>
        <taxon>Kitasatosporales</taxon>
        <taxon>Streptomycetaceae</taxon>
        <taxon>Streptomyces</taxon>
    </lineage>
</organism>
<evidence type="ECO:0000313" key="2">
    <source>
        <dbReference type="Proteomes" id="UP001501371"/>
    </source>
</evidence>